<dbReference type="InterPro" id="IPR050221">
    <property type="entry name" value="26S_Proteasome_ATPase"/>
</dbReference>
<evidence type="ECO:0000313" key="6">
    <source>
        <dbReference type="EMBL" id="MBB3157479.1"/>
    </source>
</evidence>
<dbReference type="AlphaFoldDB" id="A0A7W5GEG0"/>
<dbReference type="PROSITE" id="PS00674">
    <property type="entry name" value="AAA"/>
    <property type="match status" value="1"/>
</dbReference>
<evidence type="ECO:0000256" key="4">
    <source>
        <dbReference type="RuleBase" id="RU003651"/>
    </source>
</evidence>
<name>A0A7W5GEG0_9MICO</name>
<dbReference type="Pfam" id="PF00004">
    <property type="entry name" value="AAA"/>
    <property type="match status" value="1"/>
</dbReference>
<dbReference type="InterPro" id="IPR000182">
    <property type="entry name" value="GNAT_dom"/>
</dbReference>
<dbReference type="PANTHER" id="PTHR23073">
    <property type="entry name" value="26S PROTEASOME REGULATORY SUBUNIT"/>
    <property type="match status" value="1"/>
</dbReference>
<comment type="caution">
    <text evidence="6">The sequence shown here is derived from an EMBL/GenBank/DDBJ whole genome shotgun (WGS) entry which is preliminary data.</text>
</comment>
<dbReference type="GO" id="GO:0005524">
    <property type="term" value="F:ATP binding"/>
    <property type="evidence" value="ECO:0007669"/>
    <property type="project" value="UniProtKB-KW"/>
</dbReference>
<dbReference type="InterPro" id="IPR003593">
    <property type="entry name" value="AAA+_ATPase"/>
</dbReference>
<dbReference type="CDD" id="cd19481">
    <property type="entry name" value="RecA-like_protease"/>
    <property type="match status" value="1"/>
</dbReference>
<sequence>MAAWRIRDYHDDDVDDILRLWETVTADGTEPVYSLSEVLASCAKDVAVVAVSGERVVGAAVGRAAHAQGWVVFLATTEHLRASGLGAALLGALEARMAPHGISKLSALVPTGETPVDALLSQGFAPLHDLRYFERHIPVQREELKLLAELGGRVLPRGLWDAVGGMTAEKNLLERRVVMPLAHTELADRFGVVPPRAIVLFGPPGTGKTTFAKAIASRLEWSFVEVFPSRLAGAPEGLAGALRSTFAAIAELEHAVVFIDEVEEIASHRQGEPPSPTQGVTNELLKIIPAFREQPGRILICATNFIRSLDAAFLRHGRFDYVIPIGLPDEQARTAIWQRYVPESAVDIDIADLVAMSEGFSPADVEFAARQASQSALESAVDAGAPDPAGPYMSDYTAAIARTRATVSPEAVAEFLEDITTVGRV</sequence>
<dbReference type="InterPro" id="IPR027417">
    <property type="entry name" value="P-loop_NTPase"/>
</dbReference>
<evidence type="ECO:0000256" key="3">
    <source>
        <dbReference type="ARBA" id="ARBA00022840"/>
    </source>
</evidence>
<gene>
    <name evidence="6" type="ORF">FHS07_001163</name>
</gene>
<dbReference type="EMBL" id="JACHXY010000001">
    <property type="protein sequence ID" value="MBB3157479.1"/>
    <property type="molecule type" value="Genomic_DNA"/>
</dbReference>
<accession>A0A7W5GEG0</accession>
<proteinExistence type="inferred from homology"/>
<evidence type="ECO:0000313" key="7">
    <source>
        <dbReference type="Proteomes" id="UP000543579"/>
    </source>
</evidence>
<evidence type="ECO:0000259" key="5">
    <source>
        <dbReference type="PROSITE" id="PS51186"/>
    </source>
</evidence>
<reference evidence="6 7" key="1">
    <citation type="submission" date="2020-08" db="EMBL/GenBank/DDBJ databases">
        <title>Genomic Encyclopedia of Type Strains, Phase III (KMG-III): the genomes of soil and plant-associated and newly described type strains.</title>
        <authorList>
            <person name="Whitman W."/>
        </authorList>
    </citation>
    <scope>NUCLEOTIDE SEQUENCE [LARGE SCALE GENOMIC DNA]</scope>
    <source>
        <strain evidence="6 7">CECT 8356</strain>
    </source>
</reference>
<dbReference type="InterPro" id="IPR003959">
    <property type="entry name" value="ATPase_AAA_core"/>
</dbReference>
<dbReference type="Gene3D" id="1.10.8.60">
    <property type="match status" value="1"/>
</dbReference>
<dbReference type="Gene3D" id="3.40.50.300">
    <property type="entry name" value="P-loop containing nucleotide triphosphate hydrolases"/>
    <property type="match status" value="1"/>
</dbReference>
<protein>
    <submittedName>
        <fullName evidence="6">GNAT superfamily N-acetyltransferase</fullName>
    </submittedName>
</protein>
<dbReference type="SMART" id="SM00382">
    <property type="entry name" value="AAA"/>
    <property type="match status" value="1"/>
</dbReference>
<dbReference type="Gene3D" id="3.40.630.30">
    <property type="match status" value="1"/>
</dbReference>
<evidence type="ECO:0000256" key="2">
    <source>
        <dbReference type="ARBA" id="ARBA00022741"/>
    </source>
</evidence>
<keyword evidence="3 4" id="KW-0067">ATP-binding</keyword>
<dbReference type="SUPFAM" id="SSF52540">
    <property type="entry name" value="P-loop containing nucleoside triphosphate hydrolases"/>
    <property type="match status" value="1"/>
</dbReference>
<dbReference type="InterPro" id="IPR016181">
    <property type="entry name" value="Acyl_CoA_acyltransferase"/>
</dbReference>
<keyword evidence="6" id="KW-0808">Transferase</keyword>
<feature type="domain" description="N-acetyltransferase" evidence="5">
    <location>
        <begin position="4"/>
        <end position="149"/>
    </location>
</feature>
<dbReference type="SUPFAM" id="SSF55729">
    <property type="entry name" value="Acyl-CoA N-acyltransferases (Nat)"/>
    <property type="match status" value="1"/>
</dbReference>
<dbReference type="Proteomes" id="UP000543579">
    <property type="component" value="Unassembled WGS sequence"/>
</dbReference>
<dbReference type="InterPro" id="IPR003960">
    <property type="entry name" value="ATPase_AAA_CS"/>
</dbReference>
<evidence type="ECO:0000256" key="1">
    <source>
        <dbReference type="ARBA" id="ARBA00006914"/>
    </source>
</evidence>
<comment type="similarity">
    <text evidence="1 4">Belongs to the AAA ATPase family.</text>
</comment>
<keyword evidence="2 4" id="KW-0547">Nucleotide-binding</keyword>
<dbReference type="GO" id="GO:0016747">
    <property type="term" value="F:acyltransferase activity, transferring groups other than amino-acyl groups"/>
    <property type="evidence" value="ECO:0007669"/>
    <property type="project" value="InterPro"/>
</dbReference>
<dbReference type="RefSeq" id="WP_183418887.1">
    <property type="nucleotide sequence ID" value="NZ_JACHXY010000001.1"/>
</dbReference>
<organism evidence="6 7">
    <name type="scientific">Microbacterium proteolyticum</name>
    <dbReference type="NCBI Taxonomy" id="1572644"/>
    <lineage>
        <taxon>Bacteria</taxon>
        <taxon>Bacillati</taxon>
        <taxon>Actinomycetota</taxon>
        <taxon>Actinomycetes</taxon>
        <taxon>Micrococcales</taxon>
        <taxon>Microbacteriaceae</taxon>
        <taxon>Microbacterium</taxon>
    </lineage>
</organism>
<dbReference type="Pfam" id="PF00583">
    <property type="entry name" value="Acetyltransf_1"/>
    <property type="match status" value="1"/>
</dbReference>
<dbReference type="PROSITE" id="PS51186">
    <property type="entry name" value="GNAT"/>
    <property type="match status" value="1"/>
</dbReference>
<dbReference type="GO" id="GO:0016887">
    <property type="term" value="F:ATP hydrolysis activity"/>
    <property type="evidence" value="ECO:0007669"/>
    <property type="project" value="InterPro"/>
</dbReference>